<evidence type="ECO:0000313" key="1">
    <source>
        <dbReference type="EMBL" id="CAI9598134.1"/>
    </source>
</evidence>
<dbReference type="EMBL" id="CATNWA010017122">
    <property type="protein sequence ID" value="CAI9598134.1"/>
    <property type="molecule type" value="Genomic_DNA"/>
</dbReference>
<protein>
    <submittedName>
        <fullName evidence="1">Uncharacterized protein</fullName>
    </submittedName>
</protein>
<sequence>MILLQAESRRHLGARLIGVYNHDALPMSLLPLISASKRPHVTQQRGRGMG</sequence>
<accession>A0ABN9FMD1</accession>
<dbReference type="Proteomes" id="UP001162483">
    <property type="component" value="Unassembled WGS sequence"/>
</dbReference>
<gene>
    <name evidence="1" type="ORF">SPARVUS_LOCUS12343320</name>
</gene>
<proteinExistence type="predicted"/>
<organism evidence="1 2">
    <name type="scientific">Staurois parvus</name>
    <dbReference type="NCBI Taxonomy" id="386267"/>
    <lineage>
        <taxon>Eukaryota</taxon>
        <taxon>Metazoa</taxon>
        <taxon>Chordata</taxon>
        <taxon>Craniata</taxon>
        <taxon>Vertebrata</taxon>
        <taxon>Euteleostomi</taxon>
        <taxon>Amphibia</taxon>
        <taxon>Batrachia</taxon>
        <taxon>Anura</taxon>
        <taxon>Neobatrachia</taxon>
        <taxon>Ranoidea</taxon>
        <taxon>Ranidae</taxon>
        <taxon>Staurois</taxon>
    </lineage>
</organism>
<name>A0ABN9FMD1_9NEOB</name>
<evidence type="ECO:0000313" key="2">
    <source>
        <dbReference type="Proteomes" id="UP001162483"/>
    </source>
</evidence>
<keyword evidence="2" id="KW-1185">Reference proteome</keyword>
<comment type="caution">
    <text evidence="1">The sequence shown here is derived from an EMBL/GenBank/DDBJ whole genome shotgun (WGS) entry which is preliminary data.</text>
</comment>
<reference evidence="1" key="1">
    <citation type="submission" date="2023-05" db="EMBL/GenBank/DDBJ databases">
        <authorList>
            <person name="Stuckert A."/>
        </authorList>
    </citation>
    <scope>NUCLEOTIDE SEQUENCE</scope>
</reference>